<dbReference type="AlphaFoldDB" id="A0A6L6PF53"/>
<name>A0A6L6PF53_9BURK</name>
<reference evidence="1 2" key="1">
    <citation type="submission" date="2019-11" db="EMBL/GenBank/DDBJ databases">
        <title>Type strains purchased from KCTC, JCM and DSMZ.</title>
        <authorList>
            <person name="Lu H."/>
        </authorList>
    </citation>
    <scope>NUCLEOTIDE SEQUENCE [LARGE SCALE GENOMIC DNA]</scope>
    <source>
        <strain evidence="1 2">KCTC 22382</strain>
    </source>
</reference>
<evidence type="ECO:0000313" key="1">
    <source>
        <dbReference type="EMBL" id="MTV37700.1"/>
    </source>
</evidence>
<organism evidence="1 2">
    <name type="scientific">Duganella radicis</name>
    <dbReference type="NCBI Taxonomy" id="551988"/>
    <lineage>
        <taxon>Bacteria</taxon>
        <taxon>Pseudomonadati</taxon>
        <taxon>Pseudomonadota</taxon>
        <taxon>Betaproteobacteria</taxon>
        <taxon>Burkholderiales</taxon>
        <taxon>Oxalobacteraceae</taxon>
        <taxon>Telluria group</taxon>
        <taxon>Duganella</taxon>
    </lineage>
</organism>
<dbReference type="EMBL" id="WNKY01000007">
    <property type="protein sequence ID" value="MTV37700.1"/>
    <property type="molecule type" value="Genomic_DNA"/>
</dbReference>
<proteinExistence type="predicted"/>
<accession>A0A6L6PF53</accession>
<comment type="caution">
    <text evidence="1">The sequence shown here is derived from an EMBL/GenBank/DDBJ whole genome shotgun (WGS) entry which is preliminary data.</text>
</comment>
<dbReference type="Proteomes" id="UP000475582">
    <property type="component" value="Unassembled WGS sequence"/>
</dbReference>
<keyword evidence="2" id="KW-1185">Reference proteome</keyword>
<gene>
    <name evidence="1" type="ORF">GM676_08890</name>
</gene>
<protein>
    <submittedName>
        <fullName evidence="1">Uncharacterized protein</fullName>
    </submittedName>
</protein>
<sequence>MPTPIPQWAQAVCDILSPWATDPPPLHQRIADGTVKAADSLQYVLGISPTELGAQAEKLNKVIDDFSGQADKSYVSVLELQACKTIGDLMNLIFSRL</sequence>
<evidence type="ECO:0000313" key="2">
    <source>
        <dbReference type="Proteomes" id="UP000475582"/>
    </source>
</evidence>
<dbReference type="RefSeq" id="WP_155463179.1">
    <property type="nucleotide sequence ID" value="NZ_WNKY01000007.1"/>
</dbReference>